<dbReference type="STRING" id="60169.A0A1V6N760"/>
<protein>
    <recommendedName>
        <fullName evidence="6">Carboxymuconolactone decarboxylase-like domain-containing protein</fullName>
    </recommendedName>
</protein>
<sequence>MVKPILSIAHPSNSKGFRAMLRAMSPLPSVAGPGPGIEGLTWSRWYERSGTCLLRHIGQPPTDPSTTPAQQQSSAPLTTLTTSDTLKAKTHASAFFIINLIDFYSSVIMTSWDNRDMTKNHLLPYVDSATAPEEVSAALKTLPFERNIFKLVANAPTFFPTFMKLLTCAWSPERSLRSKDWQLAVLRTASLLDAPYEWDVNEPVARVFGYTDAQLACLRSGDLSSTELFSDRQRLISAVVEDLCLRDRVNKETVLKAKQILGDEALMDLFFTQSIYAFLARAMNSCLIDFDAPIPGLEDTLRKYNATTIEQESAYTD</sequence>
<name>A0A1V6N760_PENPO</name>
<comment type="caution">
    <text evidence="2">The sequence shown here is derived from an EMBL/GenBank/DDBJ whole genome shotgun (WGS) entry which is preliminary data.</text>
</comment>
<dbReference type="EMBL" id="MDYM01000023">
    <property type="protein sequence ID" value="OQD60495.1"/>
    <property type="molecule type" value="Genomic_DNA"/>
</dbReference>
<reference evidence="5" key="2">
    <citation type="journal article" date="2017" name="Nat. Microbiol.">
        <title>Global analysis of biosynthetic gene clusters reveals vast potential of secondary metabolite production in Penicillium species.</title>
        <authorList>
            <person name="Nielsen J.C."/>
            <person name="Grijseels S."/>
            <person name="Prigent S."/>
            <person name="Ji B."/>
            <person name="Dainat J."/>
            <person name="Nielsen K.F."/>
            <person name="Frisvad J.C."/>
            <person name="Workman M."/>
            <person name="Nielsen J."/>
        </authorList>
    </citation>
    <scope>NUCLEOTIDE SEQUENCE [LARGE SCALE GENOMIC DNA]</scope>
    <source>
        <strain evidence="5">IBT 4502</strain>
    </source>
</reference>
<dbReference type="PANTHER" id="PTHR34846:SF5">
    <property type="entry name" value="CARBOXYMUCONOLACTONE DECARBOXYLASE-LIKE DOMAIN-CONTAINING PROTEIN"/>
    <property type="match status" value="1"/>
</dbReference>
<feature type="compositionally biased region" description="Polar residues" evidence="1">
    <location>
        <begin position="64"/>
        <end position="78"/>
    </location>
</feature>
<evidence type="ECO:0000313" key="2">
    <source>
        <dbReference type="EMBL" id="OQD60495.1"/>
    </source>
</evidence>
<keyword evidence="5" id="KW-1185">Reference proteome</keyword>
<dbReference type="InterPro" id="IPR029032">
    <property type="entry name" value="AhpD-like"/>
</dbReference>
<reference evidence="2" key="1">
    <citation type="submission" date="2016-08" db="EMBL/GenBank/DDBJ databases">
        <title>Uncovering the secondary metabolism of Penicillium species provides insights into the evolution of 6-MSA pathways.</title>
        <authorList>
            <person name="Nielsen J.C."/>
            <person name="Nielsen J."/>
        </authorList>
    </citation>
    <scope>NUCLEOTIDE SEQUENCE [LARGE SCALE GENOMIC DNA]</scope>
    <source>
        <strain evidence="2">IBT 4502</strain>
    </source>
</reference>
<dbReference type="Proteomes" id="UP000191408">
    <property type="component" value="Unassembled WGS sequence"/>
</dbReference>
<evidence type="ECO:0000313" key="3">
    <source>
        <dbReference type="EMBL" id="OQD62231.1"/>
    </source>
</evidence>
<dbReference type="AlphaFoldDB" id="A0A1V6N760"/>
<organism evidence="2 5">
    <name type="scientific">Penicillium polonicum</name>
    <dbReference type="NCBI Taxonomy" id="60169"/>
    <lineage>
        <taxon>Eukaryota</taxon>
        <taxon>Fungi</taxon>
        <taxon>Dikarya</taxon>
        <taxon>Ascomycota</taxon>
        <taxon>Pezizomycotina</taxon>
        <taxon>Eurotiomycetes</taxon>
        <taxon>Eurotiomycetidae</taxon>
        <taxon>Eurotiales</taxon>
        <taxon>Aspergillaceae</taxon>
        <taxon>Penicillium</taxon>
    </lineage>
</organism>
<feature type="region of interest" description="Disordered" evidence="1">
    <location>
        <begin position="56"/>
        <end position="78"/>
    </location>
</feature>
<dbReference type="OrthoDB" id="2567457at2759"/>
<evidence type="ECO:0008006" key="6">
    <source>
        <dbReference type="Google" id="ProtNLM"/>
    </source>
</evidence>
<dbReference type="Gene3D" id="1.20.1290.10">
    <property type="entry name" value="AhpD-like"/>
    <property type="match status" value="1"/>
</dbReference>
<proteinExistence type="predicted"/>
<gene>
    <name evidence="4" type="ORF">PENPOL_c004G04149</name>
    <name evidence="3" type="ORF">PENPOL_c013G07326</name>
    <name evidence="2" type="ORF">PENPOL_c023G08750</name>
</gene>
<evidence type="ECO:0000313" key="4">
    <source>
        <dbReference type="EMBL" id="OQD66679.1"/>
    </source>
</evidence>
<dbReference type="SUPFAM" id="SSF69118">
    <property type="entry name" value="AhpD-like"/>
    <property type="match status" value="1"/>
</dbReference>
<evidence type="ECO:0000313" key="5">
    <source>
        <dbReference type="Proteomes" id="UP000191408"/>
    </source>
</evidence>
<accession>A0A1V6N760</accession>
<evidence type="ECO:0000256" key="1">
    <source>
        <dbReference type="SAM" id="MobiDB-lite"/>
    </source>
</evidence>
<dbReference type="EMBL" id="MDYM01000004">
    <property type="protein sequence ID" value="OQD66679.1"/>
    <property type="molecule type" value="Genomic_DNA"/>
</dbReference>
<dbReference type="EMBL" id="MDYM01000013">
    <property type="protein sequence ID" value="OQD62231.1"/>
    <property type="molecule type" value="Genomic_DNA"/>
</dbReference>
<dbReference type="PANTHER" id="PTHR34846">
    <property type="entry name" value="4-CARBOXYMUCONOLACTONE DECARBOXYLASE FAMILY PROTEIN (AFU_ORTHOLOGUE AFUA_6G11590)"/>
    <property type="match status" value="1"/>
</dbReference>